<evidence type="ECO:0000256" key="2">
    <source>
        <dbReference type="ARBA" id="ARBA00022679"/>
    </source>
</evidence>
<dbReference type="InterPro" id="IPR046977">
    <property type="entry name" value="RsmC/RlmG"/>
</dbReference>
<dbReference type="EMBL" id="JARCJK010000007">
    <property type="protein sequence ID" value="MDE4166974.1"/>
    <property type="molecule type" value="Genomic_DNA"/>
</dbReference>
<name>A0A1B0ZQ18_9RHOB</name>
<evidence type="ECO:0000256" key="3">
    <source>
        <dbReference type="ARBA" id="ARBA00022691"/>
    </source>
</evidence>
<dbReference type="InterPro" id="IPR007848">
    <property type="entry name" value="Small_mtfrase_dom"/>
</dbReference>
<dbReference type="Proteomes" id="UP000092565">
    <property type="component" value="Chromosome"/>
</dbReference>
<dbReference type="AlphaFoldDB" id="A0A1B0ZQ18"/>
<dbReference type="EMBL" id="CP015124">
    <property type="protein sequence ID" value="ANP36269.1"/>
    <property type="molecule type" value="Genomic_DNA"/>
</dbReference>
<keyword evidence="2" id="KW-0808">Transferase</keyword>
<keyword evidence="1 6" id="KW-0489">Methyltransferase</keyword>
<evidence type="ECO:0000259" key="4">
    <source>
        <dbReference type="Pfam" id="PF05175"/>
    </source>
</evidence>
<accession>A0A1B0ZQ18</accession>
<dbReference type="GO" id="GO:0008757">
    <property type="term" value="F:S-adenosylmethionine-dependent methyltransferase activity"/>
    <property type="evidence" value="ECO:0007669"/>
    <property type="project" value="InterPro"/>
</dbReference>
<gene>
    <name evidence="5" type="primary">rsmC</name>
    <name evidence="5" type="ORF">JL2886_01351</name>
    <name evidence="6" type="ORF">PXK24_14855</name>
</gene>
<dbReference type="Pfam" id="PF05175">
    <property type="entry name" value="MTS"/>
    <property type="match status" value="1"/>
</dbReference>
<dbReference type="SUPFAM" id="SSF53335">
    <property type="entry name" value="S-adenosyl-L-methionine-dependent methyltransferases"/>
    <property type="match status" value="1"/>
</dbReference>
<dbReference type="OrthoDB" id="9816072at2"/>
<keyword evidence="3" id="KW-0949">S-adenosyl-L-methionine</keyword>
<sequence length="331" mass="35951">MSVRLSLALETGGFAVPAEGRIAVFHPRAEHDLSCLPKDQLVLIQPMRGEYDAFAAQGYDCRPELPDDMRFAAAVVFLSRAKAQSRMAVAQASALTDGPVLVDGAKTDGIDSILKELRKRMSPSEPVSKAHGKVFWFDGGGDALSDWLPPADGVEVEGFVTVPGVFSADGIDPASKLLVDALPAKLGRAVADLGAGWGYLSRQMLSHPEIEELHLVEANHDALSCARGNVADDRAQFHWADVRNWKAPGQMNAVVMNPPFHSGRSAEPELGKAFISRAAEMLTASGHLWMVANRHLPYEITLSERFAAVEEAAGDNRFKVLHASRPKRQRR</sequence>
<evidence type="ECO:0000313" key="8">
    <source>
        <dbReference type="Proteomes" id="UP001218364"/>
    </source>
</evidence>
<organism evidence="5 7">
    <name type="scientific">Phaeobacter gallaeciensis</name>
    <dbReference type="NCBI Taxonomy" id="60890"/>
    <lineage>
        <taxon>Bacteria</taxon>
        <taxon>Pseudomonadati</taxon>
        <taxon>Pseudomonadota</taxon>
        <taxon>Alphaproteobacteria</taxon>
        <taxon>Rhodobacterales</taxon>
        <taxon>Roseobacteraceae</taxon>
        <taxon>Phaeobacter</taxon>
    </lineage>
</organism>
<dbReference type="Proteomes" id="UP001218364">
    <property type="component" value="Unassembled WGS sequence"/>
</dbReference>
<dbReference type="PATRIC" id="fig|60890.4.peg.1327"/>
<reference evidence="5 7" key="1">
    <citation type="submission" date="2016-04" db="EMBL/GenBank/DDBJ databases">
        <authorList>
            <person name="Evans L.H."/>
            <person name="Alamgir A."/>
            <person name="Owens N."/>
            <person name="Weber N.D."/>
            <person name="Virtaneva K."/>
            <person name="Barbian K."/>
            <person name="Babar A."/>
            <person name="Rosenke K."/>
        </authorList>
    </citation>
    <scope>NUCLEOTIDE SEQUENCE [LARGE SCALE GENOMIC DNA]</scope>
    <source>
        <strain evidence="5 7">JL2886</strain>
    </source>
</reference>
<reference evidence="6 8" key="2">
    <citation type="submission" date="2023-02" db="EMBL/GenBank/DDBJ databases">
        <title>Population genomics of bacteria associated with diatom.</title>
        <authorList>
            <person name="Xie J."/>
            <person name="Wang H."/>
        </authorList>
    </citation>
    <scope>NUCLEOTIDE SEQUENCE [LARGE SCALE GENOMIC DNA]</scope>
    <source>
        <strain evidence="6 8">PT47_8</strain>
    </source>
</reference>
<protein>
    <submittedName>
        <fullName evidence="6">Class I SAM-dependent methyltransferase</fullName>
    </submittedName>
    <submittedName>
        <fullName evidence="5">MFS transporter</fullName>
    </submittedName>
</protein>
<dbReference type="PANTHER" id="PTHR47816">
    <property type="entry name" value="RIBOSOMAL RNA SMALL SUBUNIT METHYLTRANSFERASE C"/>
    <property type="match status" value="1"/>
</dbReference>
<dbReference type="InterPro" id="IPR029063">
    <property type="entry name" value="SAM-dependent_MTases_sf"/>
</dbReference>
<proteinExistence type="predicted"/>
<evidence type="ECO:0000313" key="6">
    <source>
        <dbReference type="EMBL" id="MDE4166974.1"/>
    </source>
</evidence>
<feature type="domain" description="Methyltransferase small" evidence="4">
    <location>
        <begin position="159"/>
        <end position="321"/>
    </location>
</feature>
<dbReference type="GO" id="GO:0032259">
    <property type="term" value="P:methylation"/>
    <property type="evidence" value="ECO:0007669"/>
    <property type="project" value="UniProtKB-KW"/>
</dbReference>
<dbReference type="CDD" id="cd02440">
    <property type="entry name" value="AdoMet_MTases"/>
    <property type="match status" value="1"/>
</dbReference>
<evidence type="ECO:0000256" key="1">
    <source>
        <dbReference type="ARBA" id="ARBA00022603"/>
    </source>
</evidence>
<dbReference type="Gene3D" id="3.40.50.150">
    <property type="entry name" value="Vaccinia Virus protein VP39"/>
    <property type="match status" value="2"/>
</dbReference>
<dbReference type="PANTHER" id="PTHR47816:SF4">
    <property type="entry name" value="RIBOSOMAL RNA SMALL SUBUNIT METHYLTRANSFERASE C"/>
    <property type="match status" value="1"/>
</dbReference>
<dbReference type="RefSeq" id="WP_065271270.1">
    <property type="nucleotide sequence ID" value="NZ_CP015124.1"/>
</dbReference>
<keyword evidence="7" id="KW-1185">Reference proteome</keyword>
<evidence type="ECO:0000313" key="7">
    <source>
        <dbReference type="Proteomes" id="UP000092565"/>
    </source>
</evidence>
<evidence type="ECO:0000313" key="5">
    <source>
        <dbReference type="EMBL" id="ANP36269.1"/>
    </source>
</evidence>